<dbReference type="RefSeq" id="WP_214579409.1">
    <property type="nucleotide sequence ID" value="NZ_ATCK01000022.1"/>
</dbReference>
<organism evidence="1 2">
    <name type="scientific">Enterobacter ludwigii</name>
    <dbReference type="NCBI Taxonomy" id="299767"/>
    <lineage>
        <taxon>Bacteria</taxon>
        <taxon>Pseudomonadati</taxon>
        <taxon>Pseudomonadota</taxon>
        <taxon>Gammaproteobacteria</taxon>
        <taxon>Enterobacterales</taxon>
        <taxon>Enterobacteriaceae</taxon>
        <taxon>Enterobacter</taxon>
        <taxon>Enterobacter cloacae complex</taxon>
    </lineage>
</organism>
<dbReference type="Pfam" id="PF23499">
    <property type="entry name" value="YnfU"/>
    <property type="match status" value="1"/>
</dbReference>
<gene>
    <name evidence="1" type="ORF">PHA72_15230</name>
</gene>
<dbReference type="Proteomes" id="UP001210538">
    <property type="component" value="Chromosome"/>
</dbReference>
<proteinExistence type="predicted"/>
<dbReference type="EMBL" id="CP116347">
    <property type="protein sequence ID" value="WCE11444.1"/>
    <property type="molecule type" value="Genomic_DNA"/>
</dbReference>
<protein>
    <submittedName>
        <fullName evidence="1">YnfU family zinc-binding protein</fullName>
    </submittedName>
</protein>
<reference evidence="1 2" key="1">
    <citation type="submission" date="2023-01" db="EMBL/GenBank/DDBJ databases">
        <title>Genome sequence resource and annotation of Enterobacter ludwigii, an economically important pathogen of seedling wilt with strawberry.</title>
        <authorList>
            <person name="Xie Y."/>
        </authorList>
    </citation>
    <scope>NUCLEOTIDE SEQUENCE [LARGE SCALE GENOMIC DNA]</scope>
    <source>
        <strain evidence="1 2">CM-TZ4</strain>
    </source>
</reference>
<keyword evidence="2" id="KW-1185">Reference proteome</keyword>
<evidence type="ECO:0000313" key="2">
    <source>
        <dbReference type="Proteomes" id="UP001210538"/>
    </source>
</evidence>
<accession>A0AAX3L5K6</accession>
<sequence>MSGRKNTQFRRNYLVKCPCPNCSKDSEHSFSRVQKGAQLVCPHCSTLFKTAQKF</sequence>
<dbReference type="AlphaFoldDB" id="A0AAX3L5K6"/>
<dbReference type="NCBIfam" id="NF038384">
    <property type="entry name" value="zinc_YnfU_fam"/>
    <property type="match status" value="1"/>
</dbReference>
<name>A0AAX3L5K6_9ENTR</name>
<evidence type="ECO:0000313" key="1">
    <source>
        <dbReference type="EMBL" id="WCE11444.1"/>
    </source>
</evidence>
<dbReference type="InterPro" id="IPR057793">
    <property type="entry name" value="YnfU-like"/>
</dbReference>